<dbReference type="InterPro" id="IPR008930">
    <property type="entry name" value="Terpenoid_cyclase/PrenylTrfase"/>
</dbReference>
<dbReference type="Pfam" id="PF07703">
    <property type="entry name" value="A2M_BRD"/>
    <property type="match status" value="1"/>
</dbReference>
<dbReference type="Pfam" id="PF00207">
    <property type="entry name" value="A2M"/>
    <property type="match status" value="1"/>
</dbReference>
<keyword evidence="4" id="KW-1185">Reference proteome</keyword>
<dbReference type="GO" id="GO:0004866">
    <property type="term" value="F:endopeptidase inhibitor activity"/>
    <property type="evidence" value="ECO:0007669"/>
    <property type="project" value="InterPro"/>
</dbReference>
<dbReference type="PANTHER" id="PTHR40094">
    <property type="entry name" value="ALPHA-2-MACROGLOBULIN HOMOLOG"/>
    <property type="match status" value="1"/>
</dbReference>
<evidence type="ECO:0000259" key="1">
    <source>
        <dbReference type="SMART" id="SM01359"/>
    </source>
</evidence>
<evidence type="ECO:0000259" key="2">
    <source>
        <dbReference type="SMART" id="SM01360"/>
    </source>
</evidence>
<dbReference type="KEGG" id="cari:FNU76_15235"/>
<name>A0A516SHR5_9NEIS</name>
<dbReference type="Proteomes" id="UP000317550">
    <property type="component" value="Chromosome"/>
</dbReference>
<reference evidence="4" key="1">
    <citation type="submission" date="2019-07" db="EMBL/GenBank/DDBJ databases">
        <title>Chitinimonas sp. nov., isolated from Ny-Alesund, arctica soil.</title>
        <authorList>
            <person name="Xu Q."/>
            <person name="Peng F."/>
        </authorList>
    </citation>
    <scope>NUCLEOTIDE SEQUENCE [LARGE SCALE GENOMIC DNA]</scope>
    <source>
        <strain evidence="4">R3-44</strain>
    </source>
</reference>
<dbReference type="PANTHER" id="PTHR40094:SF1">
    <property type="entry name" value="UBIQUITIN DOMAIN-CONTAINING PROTEIN"/>
    <property type="match status" value="1"/>
</dbReference>
<dbReference type="OrthoDB" id="9767116at2"/>
<dbReference type="Pfam" id="PF17973">
    <property type="entry name" value="bMG10"/>
    <property type="match status" value="1"/>
</dbReference>
<dbReference type="SMART" id="SM01359">
    <property type="entry name" value="A2M_N_2"/>
    <property type="match status" value="1"/>
</dbReference>
<feature type="domain" description="Alpha-2-macroglobulin bait region" evidence="1">
    <location>
        <begin position="144"/>
        <end position="300"/>
    </location>
</feature>
<dbReference type="SUPFAM" id="SSF48239">
    <property type="entry name" value="Terpenoid cyclases/Protein prenyltransferases"/>
    <property type="match status" value="1"/>
</dbReference>
<dbReference type="EMBL" id="CP041730">
    <property type="protein sequence ID" value="QDQ27598.1"/>
    <property type="molecule type" value="Genomic_DNA"/>
</dbReference>
<dbReference type="Gene3D" id="1.50.10.20">
    <property type="match status" value="1"/>
</dbReference>
<dbReference type="InterPro" id="IPR011625">
    <property type="entry name" value="A2M_N_BRD"/>
</dbReference>
<dbReference type="AlphaFoldDB" id="A0A516SHR5"/>
<gene>
    <name evidence="3" type="ORF">FNU76_15235</name>
</gene>
<organism evidence="3 4">
    <name type="scientific">Chitinimonas arctica</name>
    <dbReference type="NCBI Taxonomy" id="2594795"/>
    <lineage>
        <taxon>Bacteria</taxon>
        <taxon>Pseudomonadati</taxon>
        <taxon>Pseudomonadota</taxon>
        <taxon>Betaproteobacteria</taxon>
        <taxon>Neisseriales</taxon>
        <taxon>Chitinibacteraceae</taxon>
        <taxon>Chitinimonas</taxon>
    </lineage>
</organism>
<dbReference type="SMART" id="SM01360">
    <property type="entry name" value="A2M"/>
    <property type="match status" value="1"/>
</dbReference>
<evidence type="ECO:0008006" key="5">
    <source>
        <dbReference type="Google" id="ProtNLM"/>
    </source>
</evidence>
<protein>
    <recommendedName>
        <fullName evidence="5">Alpha-2-macroglobulin</fullName>
    </recommendedName>
</protein>
<dbReference type="InterPro" id="IPR041246">
    <property type="entry name" value="Bact_MG10"/>
</dbReference>
<accession>A0A516SHR5</accession>
<proteinExistence type="predicted"/>
<feature type="domain" description="Alpha-2-macroglobulin" evidence="2">
    <location>
        <begin position="358"/>
        <end position="448"/>
    </location>
</feature>
<sequence length="1018" mass="109767">MQTSSNATIVWPAAVQAGIKLADPQASGIPMELAVASLAGKPLAGRSVKAEAWTRVVDSHRKRLVGGFYAYEDSERYQALGEICNGKTDAKGRLACLMPARHRGSVVLRVSSRDDAGRTSYSNAEVFMPGDGTDWERVSDSDRIDLIADKKSYEPGQTATLRVKMPFREGSALIAVERERVLEWRTQVLTAANPVIKIPLKANYGPNVFVSVMVVRGRLADPAATALVDLAKPAYKLGIVNLRVGGKGYALDVKVNTDKSLYQTRDKATVKIAVKSADGKPLAKGAEVAVAAVDEGLLALRANDSWKLLEGMLGERPYGFFTATAQGQVVGKRHFGRKAVPVGGGGGRGGTRELFDTLLLWKGRVALDEKGEATVEVPLNDSLTSFKIVAVATAGPDRFGTGEASIRASKDVMLFSGLSRAVRQGDRFEAGFTVRNTTQQTVKLNVSARVEGQAALNPQVVELAGGAAKEVVWPVTVPADATQLSWTAEVAGDGRVYDKLAQKQAVLEAVPVRVLQATLTQVPPDYSLPLARPADALSGRGGISINLSPSLVAALDGVEDYFRAYPYTCLEQQTSRAIGLDDQRAWTAVLAKLDSYLDQDGLAKYFPYPGQGSPVLTAHLLSLAADSGWPLPDKGRERMKAGLTAYVEGRVQRGVAGSNSSARAIVQLDAIAALARHDAARPAMLDALVLEPNRWPTSTVLDWLVVLNKLTDLPKRAERLKEARQILVARLDLSGTTLNFSGKPSDEYWRTMDSADADAARILLDTLADNTRKADLGRLARGVVSRQSRGHWDTTVANAWGALALRKFAAQAEAGQPTGSTFAKAAGEQSLDWAKSPKGGSLMLAWPDQAATLNLRHQGNGKPWAIIEAKAALPLKAPLASGYRLEKQWMPIEAKGKAFGRGDVWRVRLTIDAQADMSWVAVNDPIPAGAQLLGRGLASDSNLLARGEGKEGYWPSFEERGDTAYRAYYEWLPKGRHVLEYTVRLNTRGDFALPPSRVEALYAPERFGEIPNVNVKVQ</sequence>
<dbReference type="RefSeq" id="WP_144278991.1">
    <property type="nucleotide sequence ID" value="NZ_CP041730.1"/>
</dbReference>
<evidence type="ECO:0000313" key="4">
    <source>
        <dbReference type="Proteomes" id="UP000317550"/>
    </source>
</evidence>
<dbReference type="InterPro" id="IPR001599">
    <property type="entry name" value="Macroglobln_a2"/>
</dbReference>
<evidence type="ECO:0000313" key="3">
    <source>
        <dbReference type="EMBL" id="QDQ27598.1"/>
    </source>
</evidence>
<dbReference type="InterPro" id="IPR051802">
    <property type="entry name" value="YfhM-like"/>
</dbReference>